<dbReference type="InterPro" id="IPR001106">
    <property type="entry name" value="Aromatic_Lyase"/>
</dbReference>
<dbReference type="AlphaFoldDB" id="A0A7W4K7J5"/>
<proteinExistence type="predicted"/>
<keyword evidence="1" id="KW-0732">Signal</keyword>
<dbReference type="GO" id="GO:0016841">
    <property type="term" value="F:ammonia-lyase activity"/>
    <property type="evidence" value="ECO:0007669"/>
    <property type="project" value="UniProtKB-ARBA"/>
</dbReference>
<dbReference type="InterPro" id="IPR008948">
    <property type="entry name" value="L-Aspartase-like"/>
</dbReference>
<feature type="signal peptide" evidence="1">
    <location>
        <begin position="1"/>
        <end position="21"/>
    </location>
</feature>
<dbReference type="PANTHER" id="PTHR10362">
    <property type="entry name" value="HISTIDINE AMMONIA-LYASE"/>
    <property type="match status" value="1"/>
</dbReference>
<dbReference type="EMBL" id="JABEQM010000006">
    <property type="protein sequence ID" value="MBB2201837.1"/>
    <property type="molecule type" value="Genomic_DNA"/>
</dbReference>
<dbReference type="Gene3D" id="1.20.200.10">
    <property type="entry name" value="Fumarase/aspartase (Central domain)"/>
    <property type="match status" value="1"/>
</dbReference>
<organism evidence="2 3">
    <name type="scientific">Gluconacetobacter tumulisoli</name>
    <dbReference type="NCBI Taxonomy" id="1286189"/>
    <lineage>
        <taxon>Bacteria</taxon>
        <taxon>Pseudomonadati</taxon>
        <taxon>Pseudomonadota</taxon>
        <taxon>Alphaproteobacteria</taxon>
        <taxon>Acetobacterales</taxon>
        <taxon>Acetobacteraceae</taxon>
        <taxon>Gluconacetobacter</taxon>
    </lineage>
</organism>
<evidence type="ECO:0000313" key="2">
    <source>
        <dbReference type="EMBL" id="MBB2201837.1"/>
    </source>
</evidence>
<dbReference type="SUPFAM" id="SSF48557">
    <property type="entry name" value="L-aspartase-like"/>
    <property type="match status" value="1"/>
</dbReference>
<accession>A0A7W4K7J5</accession>
<protein>
    <submittedName>
        <fullName evidence="2">Aromatic amino acid lyase</fullName>
    </submittedName>
</protein>
<dbReference type="Proteomes" id="UP000578030">
    <property type="component" value="Unassembled WGS sequence"/>
</dbReference>
<keyword evidence="2" id="KW-0456">Lyase</keyword>
<evidence type="ECO:0000313" key="3">
    <source>
        <dbReference type="Proteomes" id="UP000578030"/>
    </source>
</evidence>
<dbReference type="Gene3D" id="1.10.275.10">
    <property type="entry name" value="Fumarase/aspartase (N-terminal domain)"/>
    <property type="match status" value="1"/>
</dbReference>
<reference evidence="2 3" key="1">
    <citation type="submission" date="2020-04" db="EMBL/GenBank/DDBJ databases">
        <title>Description of novel Gluconacetobacter.</title>
        <authorList>
            <person name="Sombolestani A."/>
        </authorList>
    </citation>
    <scope>NUCLEOTIDE SEQUENCE [LARGE SCALE GENOMIC DNA]</scope>
    <source>
        <strain evidence="2 3">LMG 27802</strain>
    </source>
</reference>
<comment type="caution">
    <text evidence="2">The sequence shown here is derived from an EMBL/GenBank/DDBJ whole genome shotgun (WGS) entry which is preliminary data.</text>
</comment>
<name>A0A7W4K7J5_9PROT</name>
<sequence>MARVLVPAIMAVGLPLPSAWAYTPIVPKPGPAVILTGHDLTLEQLGQIARDGVAVSLSPAARQRSQDTYDLLLEAAREGVPVYWFNRGAGDQREVSIFSGDPLSPANKALLEKIQLGRFQHSALGEPGPEIEDEALVRAIMAIRANTMTYEAASPALTQMLQDLLNHRITPVLPLRGTLGEGDLAVLAAIGATMVGSGDAYYQGQRMTAAEALRRAGLHPLHPFGADDAALISSNAYAAARAALALDKARRALDWADLALAIDLQGMNSSVTPLSLPVQTARPYPWLNWDAGRIMGLVRGSYLLDDDPHRIIQDPESLRASSIRQGSAWQAWAALRQSVLLAINSSDHNPATRIGVSPGDSWELSTPQMMRYYVRGSDADHHLHGYVLSNANWDPYPLANEVEAFTIALGNMDVAVTQRLYRFENPFFTVVKPRDVLTEDQVRQHHGFRGSYAAADIYQHVQGNLNPVPPEGNAIVATVEDLQAQTNLKTIRLHDVVDDTMRLLAIDLQTGCAWMDLRHVQDAKRAFGAATQAACTALAGASGHTTSFVNTTDPAGYLPAGLPRPPLSGGPG</sequence>
<evidence type="ECO:0000256" key="1">
    <source>
        <dbReference type="SAM" id="SignalP"/>
    </source>
</evidence>
<dbReference type="InterPro" id="IPR024083">
    <property type="entry name" value="Fumarase/histidase_N"/>
</dbReference>
<gene>
    <name evidence="2" type="ORF">HLH28_09650</name>
</gene>
<dbReference type="Pfam" id="PF00221">
    <property type="entry name" value="Lyase_aromatic"/>
    <property type="match status" value="1"/>
</dbReference>
<keyword evidence="3" id="KW-1185">Reference proteome</keyword>
<feature type="chain" id="PRO_5030594203" evidence="1">
    <location>
        <begin position="22"/>
        <end position="572"/>
    </location>
</feature>